<dbReference type="Gene3D" id="3.80.10.10">
    <property type="entry name" value="Ribonuclease Inhibitor"/>
    <property type="match status" value="1"/>
</dbReference>
<dbReference type="AlphaFoldDB" id="A0A0A0WG04"/>
<dbReference type="SUPFAM" id="SSF52047">
    <property type="entry name" value="RNI-like"/>
    <property type="match status" value="1"/>
</dbReference>
<dbReference type="InterPro" id="IPR032675">
    <property type="entry name" value="LRR_dom_sf"/>
</dbReference>
<dbReference type="EMBL" id="KJ917315">
    <property type="protein sequence ID" value="AIW82679.1"/>
    <property type="molecule type" value="Genomic_DNA"/>
</dbReference>
<organism evidence="1">
    <name type="scientific">Mayetiola destructor</name>
    <name type="common">Hessian fly</name>
    <dbReference type="NCBI Taxonomy" id="39758"/>
    <lineage>
        <taxon>Eukaryota</taxon>
        <taxon>Metazoa</taxon>
        <taxon>Ecdysozoa</taxon>
        <taxon>Arthropoda</taxon>
        <taxon>Hexapoda</taxon>
        <taxon>Insecta</taxon>
        <taxon>Pterygota</taxon>
        <taxon>Neoptera</taxon>
        <taxon>Endopterygota</taxon>
        <taxon>Diptera</taxon>
        <taxon>Nematocera</taxon>
        <taxon>Sciaroidea</taxon>
        <taxon>Cecidomyiidae</taxon>
        <taxon>Mayetiola</taxon>
    </lineage>
</organism>
<name>A0A0A0WG04_MAYDE</name>
<proteinExistence type="predicted"/>
<reference evidence="1" key="1">
    <citation type="journal article" date="2014" name="Insect Sci.">
        <title>The evolution of Hessian fly from the Old World to the New World: evidence from molecular markers.</title>
        <authorList>
            <person name="Schemerhorn B.J."/>
            <person name="Crane Y.M."/>
            <person name="Crane C.F."/>
        </authorList>
    </citation>
    <scope>NUCLEOTIDE SEQUENCE</scope>
</reference>
<sequence length="254" mass="28916">ESLSVAGDVADENCLKNVKGLSEFMLNSRCIKEDKLDGIFANNGNLTMICLNGPNRTETMHSIANHLTNLKTLKVNGPGKNFMLQTDNGPVYRLPSVNHLVITCQATNEVFGIGNLSFDMPNLKELTFVTDYRADRIAEFVAQFKKLETLEVSQDSNPFECLRKSKNIIEFRTDSYRQRLHKLKNIFKDLDGETKLQTVKLLDPNGKIFPKYETEMQEFNIELRNSGKPTWTLSKGDHIGTNKKYLMFKRDPST</sequence>
<evidence type="ECO:0000313" key="1">
    <source>
        <dbReference type="EMBL" id="AIW82679.1"/>
    </source>
</evidence>
<accession>A0A0A0WG04</accession>
<feature type="non-terminal residue" evidence="1">
    <location>
        <position position="1"/>
    </location>
</feature>
<protein>
    <submittedName>
        <fullName evidence="1">Putative secreted protein</fullName>
    </submittedName>
</protein>